<sequence>MKNFRKVLALILVVATLFSFAAMTSAKEYKDADKISYDEAVDVLSAIGILNGYDDGTFKPTDSIAREEMAKMIGVLSNAGDDVSDLYASACTFADTKDRWSASYVAYCAQLGIVAGRNASTFDPRGRVTGIETAKMLLCVLGFDAATQGYVGSNWKTNVLRDAKNFGLLDNFASDYDPDKAITREEAAQMMLNALEANIVIGTVSDNLVKISNAIYFDKYGAQISLPDAENEGWIVIYKNVVISWEPLASIYKGLTLLDGFDCYGNPGQLWTYENSKGTVVFQKFYVDEADYSYTKAATLTTDLKAEIENGRKDYKVLAYVDGTAVDYDKNELGDLADDYTGYGVETKVYVMDSPSFYYCGVSGADFREDGLIVVTVKNTYIGKVDDVNKRNNTFDIVDINGNRIANNVKGNADFGLEDGDMALYWVCSGTISAAGIDFGQNEYDRESVDAHDFGSVDVNTVVAGKNALETARTDIHDVQLVEPSKQYVSYARYVRNDRDNYRHSESYFTADGKNVNYDRNFGNAYDTSIDVMDDAQVKEEWNVYYDLFGYAMYYEVPGDDTEYEYAYFVEDTWKGHFVEIGQSGEVWNYTADYVDFDAKKDNSAINETLKDEMWAAYENPVSFWPWWDLGDKGAGLLAKYHVDENGTMIWDATADILTGRNITMQLKAGHFVIADKFEGRDAPLYAGAATKFLVRTFNYTTGEYEYTAFTGYKNIDKDYGTDIFFGESFLQYFDENNDNIAEYVFIDAVYTSNDSLFYLMGKAHNATWDKLKDYYPDYEVYYALVDGKPAFVAFKEVAGGDDVEGGIWNPAGFRDYGLYEGTMSVLNADVGEVEGTGDESCPLYVAIDPVRADFGPTWLGNTAQAINIWYDETNQLIGFEWNHDFDGPEYLAPAEDFVLYNIVYDNRQYNSVVTEGYNFEDYPVANRGRIWVVTNADDEVTAIYREVF</sequence>
<reference evidence="4" key="2">
    <citation type="journal article" date="2021" name="PeerJ">
        <title>Extensive microbial diversity within the chicken gut microbiome revealed by metagenomics and culture.</title>
        <authorList>
            <person name="Gilroy R."/>
            <person name="Ravi A."/>
            <person name="Getino M."/>
            <person name="Pursley I."/>
            <person name="Horton D.L."/>
            <person name="Alikhan N.F."/>
            <person name="Baker D."/>
            <person name="Gharbi K."/>
            <person name="Hall N."/>
            <person name="Watson M."/>
            <person name="Adriaenssens E.M."/>
            <person name="Foster-Nyarko E."/>
            <person name="Jarju S."/>
            <person name="Secka A."/>
            <person name="Antonio M."/>
            <person name="Oren A."/>
            <person name="Chaudhuri R.R."/>
            <person name="La Ragione R."/>
            <person name="Hildebrand F."/>
            <person name="Pallen M.J."/>
        </authorList>
    </citation>
    <scope>NUCLEOTIDE SEQUENCE</scope>
    <source>
        <strain evidence="4">ChiBcec15-4380</strain>
    </source>
</reference>
<dbReference type="InterPro" id="IPR001119">
    <property type="entry name" value="SLH_dom"/>
</dbReference>
<protein>
    <submittedName>
        <fullName evidence="4">S-layer homology domain-containing protein</fullName>
    </submittedName>
</protein>
<keyword evidence="2" id="KW-0732">Signal</keyword>
<evidence type="ECO:0000256" key="2">
    <source>
        <dbReference type="SAM" id="SignalP"/>
    </source>
</evidence>
<evidence type="ECO:0000259" key="3">
    <source>
        <dbReference type="PROSITE" id="PS51272"/>
    </source>
</evidence>
<name>A0A9D1DFM8_9FIRM</name>
<reference evidence="4" key="1">
    <citation type="submission" date="2020-10" db="EMBL/GenBank/DDBJ databases">
        <authorList>
            <person name="Gilroy R."/>
        </authorList>
    </citation>
    <scope>NUCLEOTIDE SEQUENCE</scope>
    <source>
        <strain evidence="4">ChiBcec15-4380</strain>
    </source>
</reference>
<feature type="chain" id="PRO_5039588099" evidence="2">
    <location>
        <begin position="22"/>
        <end position="949"/>
    </location>
</feature>
<dbReference type="PROSITE" id="PS51272">
    <property type="entry name" value="SLH"/>
    <property type="match status" value="2"/>
</dbReference>
<evidence type="ECO:0000313" key="4">
    <source>
        <dbReference type="EMBL" id="HIR49785.1"/>
    </source>
</evidence>
<dbReference type="Pfam" id="PF00395">
    <property type="entry name" value="SLH"/>
    <property type="match status" value="2"/>
</dbReference>
<evidence type="ECO:0000313" key="5">
    <source>
        <dbReference type="Proteomes" id="UP000824239"/>
    </source>
</evidence>
<keyword evidence="1" id="KW-0677">Repeat</keyword>
<feature type="domain" description="SLH" evidence="3">
    <location>
        <begin position="24"/>
        <end position="87"/>
    </location>
</feature>
<dbReference type="AlphaFoldDB" id="A0A9D1DFM8"/>
<comment type="caution">
    <text evidence="4">The sequence shown here is derived from an EMBL/GenBank/DDBJ whole genome shotgun (WGS) entry which is preliminary data.</text>
</comment>
<evidence type="ECO:0000256" key="1">
    <source>
        <dbReference type="ARBA" id="ARBA00022737"/>
    </source>
</evidence>
<accession>A0A9D1DFM8</accession>
<proteinExistence type="predicted"/>
<organism evidence="4 5">
    <name type="scientific">Candidatus Avoscillospira avicola</name>
    <dbReference type="NCBI Taxonomy" id="2840706"/>
    <lineage>
        <taxon>Bacteria</taxon>
        <taxon>Bacillati</taxon>
        <taxon>Bacillota</taxon>
        <taxon>Clostridia</taxon>
        <taxon>Eubacteriales</taxon>
        <taxon>Oscillospiraceae</taxon>
        <taxon>Oscillospiraceae incertae sedis</taxon>
        <taxon>Candidatus Avoscillospira</taxon>
    </lineage>
</organism>
<feature type="domain" description="SLH" evidence="3">
    <location>
        <begin position="88"/>
        <end position="205"/>
    </location>
</feature>
<dbReference type="Proteomes" id="UP000824239">
    <property type="component" value="Unassembled WGS sequence"/>
</dbReference>
<feature type="signal peptide" evidence="2">
    <location>
        <begin position="1"/>
        <end position="21"/>
    </location>
</feature>
<gene>
    <name evidence="4" type="ORF">IAA53_00625</name>
</gene>
<dbReference type="EMBL" id="DVHE01000006">
    <property type="protein sequence ID" value="HIR49785.1"/>
    <property type="molecule type" value="Genomic_DNA"/>
</dbReference>